<name>A0ABZ2C026_9RHOB</name>
<sequence length="536" mass="58024">MRRLAVPALAAAVLFAALALPNHPHTVTLPVFMRFPLELPVLLGCMLAIGYHDGARRILPALAAAVLLIALCVKLADIAMFTAYNRTFNPLLDVFLIGAGTTLLRDSIGTPGVIAAWTGALLGMIGLFLALWWALRLWARVSVNNAARIMAVATAVIFAVLTVVDTGDRLKWWDLPQDVPGTSFTTRLVTKRALDVAATAADLTEFRAQAADDPYGDARGFFDLIAERDVMIIYIESYGRTSIDNPLYAPTHLPTLRTAQSAIADAGLAIASGWLGSPTAGGQSWLAHGAISSGLWTTDQGRYSAMLTSTRRTLFHLATEAGFRTAAVMPAITIAWPESSLMGFETILESDDMAYDGTAFGWVTMPDQYTLAAFPDLIGADARRDFIQVALISSHAPWTPVPQMVAWDLATDGAIYHQMATAGPTPREVWKNHDTVRDFYRRSIDYALRAATGFAARQGQEAPLILILGDHPPAGFVSQIEGTDVPAHLIGPADLLARIEDWGWTPGMIPQADVPSIRMDAFRDHFIAAFSSQEAR</sequence>
<keyword evidence="4" id="KW-1185">Reference proteome</keyword>
<proteinExistence type="predicted"/>
<dbReference type="Gene3D" id="3.40.720.10">
    <property type="entry name" value="Alkaline Phosphatase, subunit A"/>
    <property type="match status" value="1"/>
</dbReference>
<evidence type="ECO:0000313" key="4">
    <source>
        <dbReference type="Proteomes" id="UP001318682"/>
    </source>
</evidence>
<protein>
    <recommendedName>
        <fullName evidence="5">Sulfatase</fullName>
    </recommendedName>
</protein>
<feature type="chain" id="PRO_5045388507" description="Sulfatase" evidence="2">
    <location>
        <begin position="20"/>
        <end position="536"/>
    </location>
</feature>
<evidence type="ECO:0000256" key="1">
    <source>
        <dbReference type="SAM" id="Phobius"/>
    </source>
</evidence>
<feature type="transmembrane region" description="Helical" evidence="1">
    <location>
        <begin position="29"/>
        <end position="49"/>
    </location>
</feature>
<keyword evidence="1" id="KW-0812">Transmembrane</keyword>
<feature type="transmembrane region" description="Helical" evidence="1">
    <location>
        <begin position="61"/>
        <end position="84"/>
    </location>
</feature>
<feature type="signal peptide" evidence="2">
    <location>
        <begin position="1"/>
        <end position="19"/>
    </location>
</feature>
<dbReference type="RefSeq" id="WP_187431658.1">
    <property type="nucleotide sequence ID" value="NZ_CP143423.1"/>
</dbReference>
<feature type="transmembrane region" description="Helical" evidence="1">
    <location>
        <begin position="147"/>
        <end position="164"/>
    </location>
</feature>
<dbReference type="Proteomes" id="UP001318682">
    <property type="component" value="Chromosome"/>
</dbReference>
<accession>A0ABZ2C026</accession>
<gene>
    <name evidence="3" type="ORF">ROLI_037960</name>
</gene>
<reference evidence="3 4" key="1">
    <citation type="submission" date="2015-07" db="EMBL/GenBank/DDBJ databases">
        <authorList>
            <person name="Voget S."/>
            <person name="Dogs M."/>
            <person name="Brinkhoff T.H."/>
            <person name="Daniel R."/>
        </authorList>
    </citation>
    <scope>NUCLEOTIDE SEQUENCE [LARGE SCALE GENOMIC DNA]</scope>
    <source>
        <strain evidence="3 4">B14</strain>
    </source>
</reference>
<reference evidence="4" key="2">
    <citation type="submission" date="2024-01" db="EMBL/GenBank/DDBJ databases">
        <title>Roseobacter fucihabitans sp. nov., isolated from the brown alga Fucus spiralis.</title>
        <authorList>
            <person name="Hahnke S."/>
            <person name="Berger M."/>
            <person name="Schlingloff A."/>
            <person name="Athale I."/>
            <person name="Neumann-Schaal M."/>
            <person name="Adenaya A."/>
            <person name="Poehlein A."/>
            <person name="Daniel R."/>
            <person name="Pertersen J."/>
            <person name="Brinkhoff T."/>
        </authorList>
    </citation>
    <scope>NUCLEOTIDE SEQUENCE [LARGE SCALE GENOMIC DNA]</scope>
    <source>
        <strain evidence="4">B14</strain>
    </source>
</reference>
<keyword evidence="1" id="KW-1133">Transmembrane helix</keyword>
<feature type="transmembrane region" description="Helical" evidence="1">
    <location>
        <begin position="114"/>
        <end position="135"/>
    </location>
</feature>
<evidence type="ECO:0000256" key="2">
    <source>
        <dbReference type="SAM" id="SignalP"/>
    </source>
</evidence>
<dbReference type="InterPro" id="IPR017850">
    <property type="entry name" value="Alkaline_phosphatase_core_sf"/>
</dbReference>
<keyword evidence="2" id="KW-0732">Signal</keyword>
<evidence type="ECO:0000313" key="3">
    <source>
        <dbReference type="EMBL" id="WVX50697.1"/>
    </source>
</evidence>
<evidence type="ECO:0008006" key="5">
    <source>
        <dbReference type="Google" id="ProtNLM"/>
    </source>
</evidence>
<dbReference type="EMBL" id="CP143423">
    <property type="protein sequence ID" value="WVX50697.1"/>
    <property type="molecule type" value="Genomic_DNA"/>
</dbReference>
<organism evidence="3 4">
    <name type="scientific">Roseobacter fucihabitans</name>
    <dbReference type="NCBI Taxonomy" id="1537242"/>
    <lineage>
        <taxon>Bacteria</taxon>
        <taxon>Pseudomonadati</taxon>
        <taxon>Pseudomonadota</taxon>
        <taxon>Alphaproteobacteria</taxon>
        <taxon>Rhodobacterales</taxon>
        <taxon>Roseobacteraceae</taxon>
        <taxon>Roseobacter</taxon>
    </lineage>
</organism>
<keyword evidence="1" id="KW-0472">Membrane</keyword>